<reference evidence="1" key="1">
    <citation type="submission" date="2023-06" db="EMBL/GenBank/DDBJ databases">
        <title>Genome-scale phylogeny and comparative genomics of the fungal order Sordariales.</title>
        <authorList>
            <consortium name="Lawrence Berkeley National Laboratory"/>
            <person name="Hensen N."/>
            <person name="Bonometti L."/>
            <person name="Westerberg I."/>
            <person name="Brannstrom I.O."/>
            <person name="Guillou S."/>
            <person name="Cros-Aarteil S."/>
            <person name="Calhoun S."/>
            <person name="Haridas S."/>
            <person name="Kuo A."/>
            <person name="Mondo S."/>
            <person name="Pangilinan J."/>
            <person name="Riley R."/>
            <person name="Labutti K."/>
            <person name="Andreopoulos B."/>
            <person name="Lipzen A."/>
            <person name="Chen C."/>
            <person name="Yanf M."/>
            <person name="Daum C."/>
            <person name="Ng V."/>
            <person name="Clum A."/>
            <person name="Steindorff A."/>
            <person name="Ohm R."/>
            <person name="Martin F."/>
            <person name="Silar P."/>
            <person name="Natvig D."/>
            <person name="Lalanne C."/>
            <person name="Gautier V."/>
            <person name="Ament-Velasquez S.L."/>
            <person name="Kruys A."/>
            <person name="Hutchinson M.I."/>
            <person name="Powell A.J."/>
            <person name="Barry K."/>
            <person name="Miller A.N."/>
            <person name="Grigoriev I.V."/>
            <person name="Debuchy R."/>
            <person name="Gladieux P."/>
            <person name="Thoren M.H."/>
            <person name="Johannesson H."/>
        </authorList>
    </citation>
    <scope>NUCLEOTIDE SEQUENCE</scope>
    <source>
        <strain evidence="1">CBS 606.72</strain>
    </source>
</reference>
<dbReference type="Proteomes" id="UP001175000">
    <property type="component" value="Unassembled WGS sequence"/>
</dbReference>
<keyword evidence="2" id="KW-1185">Reference proteome</keyword>
<sequence length="254" mass="29074">MRTLLSLPVEILEAILEAVSSLVSSSDLSFQDLVALSKTCKLLHSLSLHHIYNDISPYHHWLLARTLITRPDIAQFVKQLSLECSWSESEEVDFPPEVDDYWERKAEGHSYEKPGDPDGMTDFWTLEPLFIAAPNIEEVVLQRFSLIRKTKAELRQLKRIEFVWSCIDAKELGRLLKLCPNLEELIFASSGGSVFLDAEPFTLAEAKEEILTNAPTLKRFRLDLRSDEEPGENEFQAAREEFAERGIRFELVGH</sequence>
<dbReference type="AlphaFoldDB" id="A0AA39WSN6"/>
<evidence type="ECO:0000313" key="1">
    <source>
        <dbReference type="EMBL" id="KAK0620875.1"/>
    </source>
</evidence>
<dbReference type="InterPro" id="IPR032675">
    <property type="entry name" value="LRR_dom_sf"/>
</dbReference>
<dbReference type="Gene3D" id="3.80.10.10">
    <property type="entry name" value="Ribonuclease Inhibitor"/>
    <property type="match status" value="1"/>
</dbReference>
<evidence type="ECO:0000313" key="2">
    <source>
        <dbReference type="Proteomes" id="UP001175000"/>
    </source>
</evidence>
<gene>
    <name evidence="1" type="ORF">B0T14DRAFT_567589</name>
</gene>
<name>A0AA39WSN6_9PEZI</name>
<proteinExistence type="predicted"/>
<accession>A0AA39WSN6</accession>
<protein>
    <recommendedName>
        <fullName evidence="3">F-box domain-containing protein</fullName>
    </recommendedName>
</protein>
<evidence type="ECO:0008006" key="3">
    <source>
        <dbReference type="Google" id="ProtNLM"/>
    </source>
</evidence>
<dbReference type="EMBL" id="JAULSU010000004">
    <property type="protein sequence ID" value="KAK0620875.1"/>
    <property type="molecule type" value="Genomic_DNA"/>
</dbReference>
<organism evidence="1 2">
    <name type="scientific">Immersiella caudata</name>
    <dbReference type="NCBI Taxonomy" id="314043"/>
    <lineage>
        <taxon>Eukaryota</taxon>
        <taxon>Fungi</taxon>
        <taxon>Dikarya</taxon>
        <taxon>Ascomycota</taxon>
        <taxon>Pezizomycotina</taxon>
        <taxon>Sordariomycetes</taxon>
        <taxon>Sordariomycetidae</taxon>
        <taxon>Sordariales</taxon>
        <taxon>Lasiosphaeriaceae</taxon>
        <taxon>Immersiella</taxon>
    </lineage>
</organism>
<comment type="caution">
    <text evidence="1">The sequence shown here is derived from an EMBL/GenBank/DDBJ whole genome shotgun (WGS) entry which is preliminary data.</text>
</comment>